<accession>A0A3P6SWQ8</accession>
<gene>
    <name evidence="2" type="ORF">CGOC_LOCUS7609</name>
</gene>
<proteinExistence type="predicted"/>
<evidence type="ECO:0000313" key="3">
    <source>
        <dbReference type="Proteomes" id="UP000271889"/>
    </source>
</evidence>
<evidence type="ECO:0000256" key="1">
    <source>
        <dbReference type="SAM" id="MobiDB-lite"/>
    </source>
</evidence>
<protein>
    <submittedName>
        <fullName evidence="2">Uncharacterized protein</fullName>
    </submittedName>
</protein>
<evidence type="ECO:0000313" key="2">
    <source>
        <dbReference type="EMBL" id="VDK79696.1"/>
    </source>
</evidence>
<dbReference type="AlphaFoldDB" id="A0A3P6SWQ8"/>
<dbReference type="Proteomes" id="UP000271889">
    <property type="component" value="Unassembled WGS sequence"/>
</dbReference>
<dbReference type="EMBL" id="UYRV01026696">
    <property type="protein sequence ID" value="VDK79696.1"/>
    <property type="molecule type" value="Genomic_DNA"/>
</dbReference>
<organism evidence="2 3">
    <name type="scientific">Cylicostephanus goldi</name>
    <name type="common">Nematode worm</name>
    <dbReference type="NCBI Taxonomy" id="71465"/>
    <lineage>
        <taxon>Eukaryota</taxon>
        <taxon>Metazoa</taxon>
        <taxon>Ecdysozoa</taxon>
        <taxon>Nematoda</taxon>
        <taxon>Chromadorea</taxon>
        <taxon>Rhabditida</taxon>
        <taxon>Rhabditina</taxon>
        <taxon>Rhabditomorpha</taxon>
        <taxon>Strongyloidea</taxon>
        <taxon>Strongylidae</taxon>
        <taxon>Cylicostephanus</taxon>
    </lineage>
</organism>
<sequence length="128" mass="13167">MSSSVDEDVAEGEGSAVAGVVDGLSEIGTEVDKVSEVLESASESVCSDVGAELGKRSTVDDCGVDVGGAEDEENSGSSEDSVLLVLVDGNEVEKAPTVLECISGRDEDNAKMGDASELRELKYSFVDT</sequence>
<reference evidence="2 3" key="1">
    <citation type="submission" date="2018-11" db="EMBL/GenBank/DDBJ databases">
        <authorList>
            <consortium name="Pathogen Informatics"/>
        </authorList>
    </citation>
    <scope>NUCLEOTIDE SEQUENCE [LARGE SCALE GENOMIC DNA]</scope>
</reference>
<name>A0A3P6SWQ8_CYLGO</name>
<keyword evidence="3" id="KW-1185">Reference proteome</keyword>
<feature type="region of interest" description="Disordered" evidence="1">
    <location>
        <begin position="60"/>
        <end position="80"/>
    </location>
</feature>